<dbReference type="Gene3D" id="1.10.530.10">
    <property type="match status" value="1"/>
</dbReference>
<evidence type="ECO:0000259" key="2">
    <source>
        <dbReference type="Pfam" id="PF01464"/>
    </source>
</evidence>
<evidence type="ECO:0000256" key="1">
    <source>
        <dbReference type="ARBA" id="ARBA00009387"/>
    </source>
</evidence>
<evidence type="ECO:0000313" key="4">
    <source>
        <dbReference type="Proteomes" id="UP000527324"/>
    </source>
</evidence>
<comment type="similarity">
    <text evidence="1">Belongs to the virb1 family.</text>
</comment>
<organism evidence="3 4">
    <name type="scientific">Brevundimonas aurantiaca</name>
    <dbReference type="NCBI Taxonomy" id="74316"/>
    <lineage>
        <taxon>Bacteria</taxon>
        <taxon>Pseudomonadati</taxon>
        <taxon>Pseudomonadota</taxon>
        <taxon>Alphaproteobacteria</taxon>
        <taxon>Caulobacterales</taxon>
        <taxon>Caulobacteraceae</taxon>
        <taxon>Brevundimonas</taxon>
    </lineage>
</organism>
<protein>
    <recommendedName>
        <fullName evidence="2">Transglycosylase SLT domain-containing protein</fullName>
    </recommendedName>
</protein>
<evidence type="ECO:0000313" key="3">
    <source>
        <dbReference type="EMBL" id="MBB5739577.1"/>
    </source>
</evidence>
<dbReference type="SUPFAM" id="SSF53955">
    <property type="entry name" value="Lysozyme-like"/>
    <property type="match status" value="1"/>
</dbReference>
<gene>
    <name evidence="3" type="ORF">GGQ93_001279</name>
</gene>
<comment type="caution">
    <text evidence="3">The sequence shown here is derived from an EMBL/GenBank/DDBJ whole genome shotgun (WGS) entry which is preliminary data.</text>
</comment>
<proteinExistence type="inferred from homology"/>
<feature type="domain" description="Transglycosylase SLT" evidence="2">
    <location>
        <begin position="23"/>
        <end position="78"/>
    </location>
</feature>
<dbReference type="AlphaFoldDB" id="A0A7W9C6K1"/>
<name>A0A7W9C6K1_9CAUL</name>
<dbReference type="EMBL" id="JACHOQ010000002">
    <property type="protein sequence ID" value="MBB5739577.1"/>
    <property type="molecule type" value="Genomic_DNA"/>
</dbReference>
<accession>A0A7W9C6K1</accession>
<dbReference type="InterPro" id="IPR023346">
    <property type="entry name" value="Lysozyme-like_dom_sf"/>
</dbReference>
<keyword evidence="4" id="KW-1185">Reference proteome</keyword>
<dbReference type="Pfam" id="PF01464">
    <property type="entry name" value="SLT"/>
    <property type="match status" value="1"/>
</dbReference>
<sequence length="273" mass="28324">MFDEAPPVMGIRAIPSSGGVEAAIQRASQAVGVDYDFLVKTARRESALNPSAKAPTSSAAGLFQFIEQTWLATVKQHGAQHGYGQYADLIHRGADGRWRVEGSARNVVLDLRFDPHAASTMAAELTASNAAYLRGRTGKEPGAGDLYAAHFLGPAGAASLMTAMDRNPGGSAAALFPEAARANRSIFYKDGRPATVAEVYANLQRTAGTGAPAAGVGDERPVAPELSDRDQMLAARLDRLKQDQGLLALLLGQDGSAGGGFGGAFSPDDAQGA</sequence>
<dbReference type="Proteomes" id="UP000527324">
    <property type="component" value="Unassembled WGS sequence"/>
</dbReference>
<dbReference type="InterPro" id="IPR008258">
    <property type="entry name" value="Transglycosylase_SLT_dom_1"/>
</dbReference>
<reference evidence="3 4" key="1">
    <citation type="submission" date="2020-08" db="EMBL/GenBank/DDBJ databases">
        <title>Genomic Encyclopedia of Type Strains, Phase IV (KMG-IV): sequencing the most valuable type-strain genomes for metagenomic binning, comparative biology and taxonomic classification.</title>
        <authorList>
            <person name="Goeker M."/>
        </authorList>
    </citation>
    <scope>NUCLEOTIDE SEQUENCE [LARGE SCALE GENOMIC DNA]</scope>
    <source>
        <strain evidence="3 4">DSM 4731</strain>
    </source>
</reference>